<comment type="similarity">
    <text evidence="4">Belongs to the DHBP synthase family.</text>
</comment>
<keyword evidence="3 4" id="KW-0479">Metal-binding</keyword>
<protein>
    <recommendedName>
        <fullName evidence="4">3,4-dihydroxy-2-butanone 4-phosphate synthase</fullName>
        <shortName evidence="4">DHBP synthase</shortName>
        <ecNumber evidence="4">4.1.99.12</ecNumber>
    </recommendedName>
</protein>
<feature type="non-terminal residue" evidence="5">
    <location>
        <position position="1"/>
    </location>
</feature>
<dbReference type="UniPathway" id="UPA00275">
    <property type="reaction ID" value="UER00399"/>
</dbReference>
<dbReference type="InterPro" id="IPR017945">
    <property type="entry name" value="DHBP_synth_RibB-like_a/b_dom"/>
</dbReference>
<dbReference type="EC" id="4.1.99.12" evidence="4"/>
<comment type="catalytic activity">
    <reaction evidence="4">
        <text>D-ribulose 5-phosphate = (2S)-2-hydroxy-3-oxobutyl phosphate + formate + H(+)</text>
        <dbReference type="Rhea" id="RHEA:18457"/>
        <dbReference type="ChEBI" id="CHEBI:15378"/>
        <dbReference type="ChEBI" id="CHEBI:15740"/>
        <dbReference type="ChEBI" id="CHEBI:58121"/>
        <dbReference type="ChEBI" id="CHEBI:58830"/>
        <dbReference type="EC" id="4.1.99.12"/>
    </reaction>
</comment>
<dbReference type="GO" id="GO:0005758">
    <property type="term" value="C:mitochondrial intermembrane space"/>
    <property type="evidence" value="ECO:0007669"/>
    <property type="project" value="TreeGrafter"/>
</dbReference>
<reference evidence="5" key="1">
    <citation type="journal article" date="2020" name="Stud. Mycol.">
        <title>101 Dothideomycetes genomes: a test case for predicting lifestyles and emergence of pathogens.</title>
        <authorList>
            <person name="Haridas S."/>
            <person name="Albert R."/>
            <person name="Binder M."/>
            <person name="Bloem J."/>
            <person name="Labutti K."/>
            <person name="Salamov A."/>
            <person name="Andreopoulos B."/>
            <person name="Baker S."/>
            <person name="Barry K."/>
            <person name="Bills G."/>
            <person name="Bluhm B."/>
            <person name="Cannon C."/>
            <person name="Castanera R."/>
            <person name="Culley D."/>
            <person name="Daum C."/>
            <person name="Ezra D."/>
            <person name="Gonzalez J."/>
            <person name="Henrissat B."/>
            <person name="Kuo A."/>
            <person name="Liang C."/>
            <person name="Lipzen A."/>
            <person name="Lutzoni F."/>
            <person name="Magnuson J."/>
            <person name="Mondo S."/>
            <person name="Nolan M."/>
            <person name="Ohm R."/>
            <person name="Pangilinan J."/>
            <person name="Park H.-J."/>
            <person name="Ramirez L."/>
            <person name="Alfaro M."/>
            <person name="Sun H."/>
            <person name="Tritt A."/>
            <person name="Yoshinaga Y."/>
            <person name="Zwiers L.-H."/>
            <person name="Turgeon B."/>
            <person name="Goodwin S."/>
            <person name="Spatafora J."/>
            <person name="Crous P."/>
            <person name="Grigoriev I."/>
        </authorList>
    </citation>
    <scope>NUCLEOTIDE SEQUENCE</scope>
    <source>
        <strain evidence="5">CBS 121739</strain>
    </source>
</reference>
<dbReference type="OrthoDB" id="60371at2759"/>
<dbReference type="AlphaFoldDB" id="A0A6A6VTR2"/>
<proteinExistence type="inferred from homology"/>
<dbReference type="GO" id="GO:0046872">
    <property type="term" value="F:metal ion binding"/>
    <property type="evidence" value="ECO:0007669"/>
    <property type="project" value="UniProtKB-KW"/>
</dbReference>
<dbReference type="Proteomes" id="UP000799437">
    <property type="component" value="Unassembled WGS sequence"/>
</dbReference>
<evidence type="ECO:0000256" key="4">
    <source>
        <dbReference type="RuleBase" id="RU003843"/>
    </source>
</evidence>
<name>A0A6A6VTR2_9PEZI</name>
<keyword evidence="4" id="KW-0464">Manganese</keyword>
<evidence type="ECO:0000256" key="3">
    <source>
        <dbReference type="ARBA" id="ARBA00022723"/>
    </source>
</evidence>
<comment type="subunit">
    <text evidence="4">Homodimer.</text>
</comment>
<organism evidence="5 6">
    <name type="scientific">Pseudovirgaria hyperparasitica</name>
    <dbReference type="NCBI Taxonomy" id="470096"/>
    <lineage>
        <taxon>Eukaryota</taxon>
        <taxon>Fungi</taxon>
        <taxon>Dikarya</taxon>
        <taxon>Ascomycota</taxon>
        <taxon>Pezizomycotina</taxon>
        <taxon>Dothideomycetes</taxon>
        <taxon>Dothideomycetes incertae sedis</taxon>
        <taxon>Acrospermales</taxon>
        <taxon>Acrospermaceae</taxon>
        <taxon>Pseudovirgaria</taxon>
    </lineage>
</organism>
<comment type="pathway">
    <text evidence="1 4">Cofactor biosynthesis; riboflavin biosynthesis; 2-hydroxy-3-oxobutyl phosphate from D-ribulose 5-phosphate: step 1/1.</text>
</comment>
<dbReference type="PANTHER" id="PTHR21327">
    <property type="entry name" value="GTP CYCLOHYDROLASE II-RELATED"/>
    <property type="match status" value="1"/>
</dbReference>
<keyword evidence="6" id="KW-1185">Reference proteome</keyword>
<dbReference type="GO" id="GO:0009231">
    <property type="term" value="P:riboflavin biosynthetic process"/>
    <property type="evidence" value="ECO:0007669"/>
    <property type="project" value="UniProtKB-UniPathway"/>
</dbReference>
<gene>
    <name evidence="5" type="ORF">EJ05DRAFT_444240</name>
</gene>
<dbReference type="GO" id="GO:0005829">
    <property type="term" value="C:cytosol"/>
    <property type="evidence" value="ECO:0007669"/>
    <property type="project" value="TreeGrafter"/>
</dbReference>
<accession>A0A6A6VTR2</accession>
<evidence type="ECO:0000313" key="6">
    <source>
        <dbReference type="Proteomes" id="UP000799437"/>
    </source>
</evidence>
<dbReference type="InterPro" id="IPR000422">
    <property type="entry name" value="DHBP_synthase_RibB"/>
</dbReference>
<keyword evidence="4" id="KW-0460">Magnesium</keyword>
<dbReference type="EMBL" id="ML996582">
    <property type="protein sequence ID" value="KAF2753962.1"/>
    <property type="molecule type" value="Genomic_DNA"/>
</dbReference>
<dbReference type="GeneID" id="54483171"/>
<comment type="function">
    <text evidence="4">Catalyzes the conversion of D-ribulose 5-phosphate to formate and 3,4-dihydroxy-2-butanone 4-phosphate.</text>
</comment>
<dbReference type="Pfam" id="PF00926">
    <property type="entry name" value="DHBP_synthase"/>
    <property type="match status" value="1"/>
</dbReference>
<dbReference type="NCBIfam" id="TIGR00506">
    <property type="entry name" value="ribB"/>
    <property type="match status" value="1"/>
</dbReference>
<dbReference type="RefSeq" id="XP_033596413.1">
    <property type="nucleotide sequence ID" value="XM_033742117.1"/>
</dbReference>
<dbReference type="PANTHER" id="PTHR21327:SF18">
    <property type="entry name" value="3,4-DIHYDROXY-2-BUTANONE 4-PHOSPHATE SYNTHASE"/>
    <property type="match status" value="1"/>
</dbReference>
<evidence type="ECO:0000256" key="2">
    <source>
        <dbReference type="ARBA" id="ARBA00022619"/>
    </source>
</evidence>
<sequence>GSFIIVLDAPSRENEGDLIIAAAHLTTRKAAFLIAHTSGYLCAPMPTSRADALDLPLMVPAEESQDVHRTAYTVSVDAVGIVTTGISAHDRALTSRTLAHPLAKPSHLRRPGHIIPLRARDGGVRTRRGHTEATVEFCRLAGIEPAVGVIGELVTDGGVVEGVAEREGGGMMRRDECLAFGRRFGIRVVTIGDLVEWVEAREGVLGDGEGGDY</sequence>
<keyword evidence="2 4" id="KW-0686">Riboflavin biosynthesis</keyword>
<keyword evidence="4" id="KW-0456">Lyase</keyword>
<evidence type="ECO:0000313" key="5">
    <source>
        <dbReference type="EMBL" id="KAF2753962.1"/>
    </source>
</evidence>
<comment type="cofactor">
    <cofactor evidence="4">
        <name>Mg(2+)</name>
        <dbReference type="ChEBI" id="CHEBI:18420"/>
    </cofactor>
    <cofactor evidence="4">
        <name>Mn(2+)</name>
        <dbReference type="ChEBI" id="CHEBI:29035"/>
    </cofactor>
    <text evidence="4">Binds 2 divalent metal cations per subunit. Magnesium or manganese.</text>
</comment>
<dbReference type="Gene3D" id="3.90.870.10">
    <property type="entry name" value="DHBP synthase"/>
    <property type="match status" value="1"/>
</dbReference>
<dbReference type="GO" id="GO:0008686">
    <property type="term" value="F:3,4-dihydroxy-2-butanone-4-phosphate synthase activity"/>
    <property type="evidence" value="ECO:0007669"/>
    <property type="project" value="UniProtKB-EC"/>
</dbReference>
<evidence type="ECO:0000256" key="1">
    <source>
        <dbReference type="ARBA" id="ARBA00004904"/>
    </source>
</evidence>
<dbReference type="SUPFAM" id="SSF55821">
    <property type="entry name" value="YrdC/RibB"/>
    <property type="match status" value="1"/>
</dbReference>